<dbReference type="PANTHER" id="PTHR47163:SF2">
    <property type="entry name" value="SI:DKEY-17M8.2"/>
    <property type="match status" value="1"/>
</dbReference>
<name>A0A1Y1K682_PHOPY</name>
<keyword evidence="2" id="KW-1133">Transmembrane helix</keyword>
<feature type="region of interest" description="Disordered" evidence="1">
    <location>
        <begin position="195"/>
        <end position="219"/>
    </location>
</feature>
<evidence type="ECO:0000259" key="3">
    <source>
        <dbReference type="Pfam" id="PF12762"/>
    </source>
</evidence>
<evidence type="ECO:0000256" key="2">
    <source>
        <dbReference type="SAM" id="Phobius"/>
    </source>
</evidence>
<evidence type="ECO:0000313" key="4">
    <source>
        <dbReference type="EMBL" id="JAV54926.1"/>
    </source>
</evidence>
<proteinExistence type="predicted"/>
<keyword evidence="2" id="KW-0472">Membrane</keyword>
<dbReference type="EMBL" id="GEZM01096416">
    <property type="protein sequence ID" value="JAV54926.1"/>
    <property type="molecule type" value="Transcribed_RNA"/>
</dbReference>
<feature type="transmembrane region" description="Helical" evidence="2">
    <location>
        <begin position="12"/>
        <end position="29"/>
    </location>
</feature>
<accession>A0A1Y1K682</accession>
<evidence type="ECO:0000256" key="1">
    <source>
        <dbReference type="SAM" id="MobiDB-lite"/>
    </source>
</evidence>
<dbReference type="InterPro" id="IPR053164">
    <property type="entry name" value="IS1016-like_transposase"/>
</dbReference>
<reference evidence="4" key="1">
    <citation type="journal article" date="2016" name="Sci. Rep.">
        <title>Molecular characterization of firefly nuptial gifts: a multi-omics approach sheds light on postcopulatory sexual selection.</title>
        <authorList>
            <person name="Al-Wathiqui N."/>
            <person name="Fallon T.R."/>
            <person name="South A."/>
            <person name="Weng J.K."/>
            <person name="Lewis S.M."/>
        </authorList>
    </citation>
    <scope>NUCLEOTIDE SEQUENCE</scope>
</reference>
<dbReference type="PANTHER" id="PTHR47163">
    <property type="entry name" value="DDE_TNP_IS1595 DOMAIN-CONTAINING PROTEIN"/>
    <property type="match status" value="1"/>
</dbReference>
<protein>
    <recommendedName>
        <fullName evidence="3">ISXO2-like transposase domain-containing protein</fullName>
    </recommendedName>
</protein>
<dbReference type="AlphaFoldDB" id="A0A1Y1K682"/>
<feature type="domain" description="ISXO2-like transposase" evidence="3">
    <location>
        <begin position="216"/>
        <end position="275"/>
    </location>
</feature>
<keyword evidence="2" id="KW-0812">Transmembrane</keyword>
<sequence length="276" mass="31947">MYISWSKSPHILVHNYPLLLVLLALNMLLREFYLNVRSSEETATNFLRQHNLLDVVEDAANCHRCGSAMQENRRRDRGGEFRPILRCPRKGCQTTRSVRNGNTFFHYNDLNGRINSKLLLVQILELIFLFLLDIPIDSVVSLTGRSNATVIDWFNMCREVCSSMVSYTRNGRLTGTHEDPVQIDEARFAGGRKYGRGRMLQGDASAESEESDDDIHNNRNHGRRIDGPWVFGLRNINETRYFYVARRDAETLLPIIQREVEMGSVIHSDEWPAYRR</sequence>
<dbReference type="Pfam" id="PF12762">
    <property type="entry name" value="DDE_Tnp_IS1595"/>
    <property type="match status" value="1"/>
</dbReference>
<organism evidence="4">
    <name type="scientific">Photinus pyralis</name>
    <name type="common">Common eastern firefly</name>
    <name type="synonym">Lampyris pyralis</name>
    <dbReference type="NCBI Taxonomy" id="7054"/>
    <lineage>
        <taxon>Eukaryota</taxon>
        <taxon>Metazoa</taxon>
        <taxon>Ecdysozoa</taxon>
        <taxon>Arthropoda</taxon>
        <taxon>Hexapoda</taxon>
        <taxon>Insecta</taxon>
        <taxon>Pterygota</taxon>
        <taxon>Neoptera</taxon>
        <taxon>Endopterygota</taxon>
        <taxon>Coleoptera</taxon>
        <taxon>Polyphaga</taxon>
        <taxon>Elateriformia</taxon>
        <taxon>Elateroidea</taxon>
        <taxon>Lampyridae</taxon>
        <taxon>Lampyrinae</taxon>
        <taxon>Photinus</taxon>
    </lineage>
</organism>
<dbReference type="InterPro" id="IPR024445">
    <property type="entry name" value="Tnp_ISXO2-like"/>
</dbReference>